<evidence type="ECO:0000256" key="1">
    <source>
        <dbReference type="SAM" id="MobiDB-lite"/>
    </source>
</evidence>
<gene>
    <name evidence="2" type="ORF">BHAOGJBA_4631</name>
</gene>
<dbReference type="EMBL" id="BPQO01000024">
    <property type="protein sequence ID" value="GJD91084.1"/>
    <property type="molecule type" value="Genomic_DNA"/>
</dbReference>
<proteinExistence type="predicted"/>
<organism evidence="2 3">
    <name type="scientific">Methylobacterium hispanicum</name>
    <dbReference type="NCBI Taxonomy" id="270350"/>
    <lineage>
        <taxon>Bacteria</taxon>
        <taxon>Pseudomonadati</taxon>
        <taxon>Pseudomonadota</taxon>
        <taxon>Alphaproteobacteria</taxon>
        <taxon>Hyphomicrobiales</taxon>
        <taxon>Methylobacteriaceae</taxon>
        <taxon>Methylobacterium</taxon>
    </lineage>
</organism>
<name>A0AAV4ZRA2_9HYPH</name>
<dbReference type="AlphaFoldDB" id="A0AAV4ZRA2"/>
<dbReference type="RefSeq" id="WP_238231279.1">
    <property type="nucleotide sequence ID" value="NZ_BPQO01000024.1"/>
</dbReference>
<accession>A0AAV4ZRA2</accession>
<sequence length="71" mass="7490">MTDILSDADRDACAREAAAAIEAALNQRCPEIKIAFWSAVERLYRLDAPPDGPLPATPGLDVAARPAAGSR</sequence>
<evidence type="ECO:0000313" key="3">
    <source>
        <dbReference type="Proteomes" id="UP001055247"/>
    </source>
</evidence>
<reference evidence="2" key="2">
    <citation type="submission" date="2021-08" db="EMBL/GenBank/DDBJ databases">
        <authorList>
            <person name="Tani A."/>
            <person name="Ola A."/>
            <person name="Ogura Y."/>
            <person name="Katsura K."/>
            <person name="Hayashi T."/>
        </authorList>
    </citation>
    <scope>NUCLEOTIDE SEQUENCE</scope>
    <source>
        <strain evidence="2">DSM 16372</strain>
    </source>
</reference>
<protein>
    <submittedName>
        <fullName evidence="2">Uncharacterized protein</fullName>
    </submittedName>
</protein>
<evidence type="ECO:0000313" key="2">
    <source>
        <dbReference type="EMBL" id="GJD91084.1"/>
    </source>
</evidence>
<reference evidence="2" key="1">
    <citation type="journal article" date="2016" name="Front. Microbiol.">
        <title>Genome Sequence of the Piezophilic, Mesophilic Sulfate-Reducing Bacterium Desulfovibrio indicus J2T.</title>
        <authorList>
            <person name="Cao J."/>
            <person name="Maignien L."/>
            <person name="Shao Z."/>
            <person name="Alain K."/>
            <person name="Jebbar M."/>
        </authorList>
    </citation>
    <scope>NUCLEOTIDE SEQUENCE</scope>
    <source>
        <strain evidence="2">DSM 16372</strain>
    </source>
</reference>
<comment type="caution">
    <text evidence="2">The sequence shown here is derived from an EMBL/GenBank/DDBJ whole genome shotgun (WGS) entry which is preliminary data.</text>
</comment>
<dbReference type="Proteomes" id="UP001055247">
    <property type="component" value="Unassembled WGS sequence"/>
</dbReference>
<feature type="region of interest" description="Disordered" evidence="1">
    <location>
        <begin position="48"/>
        <end position="71"/>
    </location>
</feature>
<keyword evidence="3" id="KW-1185">Reference proteome</keyword>